<name>A0ABV6W229_9ACTN</name>
<dbReference type="RefSeq" id="WP_380539704.1">
    <property type="nucleotide sequence ID" value="NZ_JBHFAB010000020.1"/>
</dbReference>
<evidence type="ECO:0000256" key="1">
    <source>
        <dbReference type="ARBA" id="ARBA00022630"/>
    </source>
</evidence>
<comment type="caution">
    <text evidence="4">The sequence shown here is derived from an EMBL/GenBank/DDBJ whole genome shotgun (WGS) entry which is preliminary data.</text>
</comment>
<dbReference type="EC" id="1.13.12.-" evidence="4"/>
<evidence type="ECO:0000313" key="4">
    <source>
        <dbReference type="EMBL" id="MFC1419782.1"/>
    </source>
</evidence>
<proteinExistence type="predicted"/>
<dbReference type="Gene3D" id="3.20.20.70">
    <property type="entry name" value="Aldolase class I"/>
    <property type="match status" value="1"/>
</dbReference>
<dbReference type="Pfam" id="PF03060">
    <property type="entry name" value="NMO"/>
    <property type="match status" value="1"/>
</dbReference>
<keyword evidence="3 4" id="KW-0560">Oxidoreductase</keyword>
<keyword evidence="1" id="KW-0285">Flavoprotein</keyword>
<protein>
    <submittedName>
        <fullName evidence="4">NAD(P)H-dependent flavin oxidoreductase</fullName>
        <ecNumber evidence="4">1.13.12.-</ecNumber>
    </submittedName>
</protein>
<dbReference type="EMBL" id="JBHFAB010000020">
    <property type="protein sequence ID" value="MFC1419782.1"/>
    <property type="molecule type" value="Genomic_DNA"/>
</dbReference>
<dbReference type="PANTHER" id="PTHR32332">
    <property type="entry name" value="2-NITROPROPANE DIOXYGENASE"/>
    <property type="match status" value="1"/>
</dbReference>
<organism evidence="4 5">
    <name type="scientific">Streptacidiphilus cavernicola</name>
    <dbReference type="NCBI Taxonomy" id="3342716"/>
    <lineage>
        <taxon>Bacteria</taxon>
        <taxon>Bacillati</taxon>
        <taxon>Actinomycetota</taxon>
        <taxon>Actinomycetes</taxon>
        <taxon>Kitasatosporales</taxon>
        <taxon>Streptomycetaceae</taxon>
        <taxon>Streptacidiphilus</taxon>
    </lineage>
</organism>
<evidence type="ECO:0000256" key="3">
    <source>
        <dbReference type="ARBA" id="ARBA00023002"/>
    </source>
</evidence>
<reference evidence="4 5" key="1">
    <citation type="submission" date="2024-09" db="EMBL/GenBank/DDBJ databases">
        <authorList>
            <person name="Lee S.D."/>
        </authorList>
    </citation>
    <scope>NUCLEOTIDE SEQUENCE [LARGE SCALE GENOMIC DNA]</scope>
    <source>
        <strain evidence="4 5">N8-3</strain>
    </source>
</reference>
<dbReference type="InterPro" id="IPR004136">
    <property type="entry name" value="NMO"/>
</dbReference>
<dbReference type="GO" id="GO:0016491">
    <property type="term" value="F:oxidoreductase activity"/>
    <property type="evidence" value="ECO:0007669"/>
    <property type="project" value="UniProtKB-KW"/>
</dbReference>
<dbReference type="SUPFAM" id="SSF51412">
    <property type="entry name" value="Inosine monophosphate dehydrogenase (IMPDH)"/>
    <property type="match status" value="1"/>
</dbReference>
<sequence>MSAAETPHRPEGAAAAWSGPAAAARAAAERGAAALGVDFPLVQAGMGGVAGPELAAAVADSGALGTVALYKSDSDQSAALVADTAARTRRGFGVNVIPEVAGRLLADQIGALLVTADRPLVLNSYGMLPEREAVRVLAAGHRLLIQVGSAAEAADAAALGAHAIALQGVEAGGHHLGKLTTRQLLGRCGAAPAPPLLVAGAVAGGADLFDAMLLGACGAVCGTPFVATAESSAHPDYKAALVRAEGGDTVVTDRFSIGWPGRPHRVLRGAVTDAPQPLPATLIAWTSVMGARRPVPRGSAAAPTAEAEGQVEQMAQYAGLGCGALRAVRPAAAVVAAFRDEFAAACGSPSPDAVATGAPR</sequence>
<dbReference type="PANTHER" id="PTHR32332:SF20">
    <property type="entry name" value="2-NITROPROPANE DIOXYGENASE-LIKE PROTEIN"/>
    <property type="match status" value="1"/>
</dbReference>
<dbReference type="CDD" id="cd04730">
    <property type="entry name" value="NPD_like"/>
    <property type="match status" value="1"/>
</dbReference>
<accession>A0ABV6W229</accession>
<keyword evidence="2" id="KW-0288">FMN</keyword>
<dbReference type="Proteomes" id="UP001592531">
    <property type="component" value="Unassembled WGS sequence"/>
</dbReference>
<dbReference type="InterPro" id="IPR013785">
    <property type="entry name" value="Aldolase_TIM"/>
</dbReference>
<gene>
    <name evidence="4" type="ORF">ACEZDE_24545</name>
</gene>
<evidence type="ECO:0000256" key="2">
    <source>
        <dbReference type="ARBA" id="ARBA00022643"/>
    </source>
</evidence>
<keyword evidence="5" id="KW-1185">Reference proteome</keyword>
<evidence type="ECO:0000313" key="5">
    <source>
        <dbReference type="Proteomes" id="UP001592531"/>
    </source>
</evidence>